<sequence length="485" mass="49962">MPVATESTRADRRRRTATAAVEEGVLTEAPLDPAPADADNASQPEIVEQVAAAVVETVIAATIQPTLPAPGRRSARAATSAATADAVETPDVVASEALDVTVVDERRSGDDVAVILQSADATEATTPVALPTSPITLPVTRRSRRRPAAVAAEEASRPFRGETPPADAPRAEAPRVETPRAEAPGEQSTADDLADEFEAAARLFAFTGATPVAQPAAEPVAQASRPVTEGLPVDAAPRRRNARRVAAASFSVGVMGLVGLMTVGMTMPVSALASASGTANVASAEIATPQSLALGGGDVSGSAIQAYVAPSETQAGVVDRADGYSAATYAEMAAASGIKNFSNFFVNDPTAAIQWPFAVGVPITYGFGMRDGRMHEGVDFVPGDGSPIQAIADGTVRIATESGDAFGVTVVIDHEIDGQLISSRYAHMQYGSLQVVPGQKVTVGTFLGRTGNTGRSFGAHTHFELLQNGTTPIDPLPWLRQHTGG</sequence>
<feature type="region of interest" description="Disordered" evidence="1">
    <location>
        <begin position="140"/>
        <end position="190"/>
    </location>
</feature>
<feature type="compositionally biased region" description="Low complexity" evidence="1">
    <location>
        <begin position="29"/>
        <end position="39"/>
    </location>
</feature>
<dbReference type="InterPro" id="IPR016047">
    <property type="entry name" value="M23ase_b-sheet_dom"/>
</dbReference>
<dbReference type="Pfam" id="PF01551">
    <property type="entry name" value="Peptidase_M23"/>
    <property type="match status" value="1"/>
</dbReference>
<dbReference type="SUPFAM" id="SSF51261">
    <property type="entry name" value="Duplicated hybrid motif"/>
    <property type="match status" value="1"/>
</dbReference>
<feature type="region of interest" description="Disordered" evidence="1">
    <location>
        <begin position="1"/>
        <end position="39"/>
    </location>
</feature>
<evidence type="ECO:0000313" key="5">
    <source>
        <dbReference type="Proteomes" id="UP000285970"/>
    </source>
</evidence>
<evidence type="ECO:0000256" key="2">
    <source>
        <dbReference type="SAM" id="Phobius"/>
    </source>
</evidence>
<dbReference type="GO" id="GO:0004222">
    <property type="term" value="F:metalloendopeptidase activity"/>
    <property type="evidence" value="ECO:0007669"/>
    <property type="project" value="TreeGrafter"/>
</dbReference>
<reference evidence="4 5" key="1">
    <citation type="journal article" date="2018" name="Front. Microbiol.">
        <title>Novel Insights Into Bacterial Dimethylsulfoniopropionate Catabolism in the East China Sea.</title>
        <authorList>
            <person name="Liu J."/>
            <person name="Liu J."/>
            <person name="Zhang S.H."/>
            <person name="Liang J."/>
            <person name="Lin H."/>
            <person name="Song D."/>
            <person name="Yang G.P."/>
            <person name="Todd J.D."/>
            <person name="Zhang X.H."/>
        </authorList>
    </citation>
    <scope>NUCLEOTIDE SEQUENCE [LARGE SCALE GENOMIC DNA]</scope>
    <source>
        <strain evidence="4 5">ZYFD042</strain>
    </source>
</reference>
<keyword evidence="2" id="KW-0472">Membrane</keyword>
<dbReference type="CDD" id="cd12797">
    <property type="entry name" value="M23_peptidase"/>
    <property type="match status" value="1"/>
</dbReference>
<dbReference type="PANTHER" id="PTHR21666:SF270">
    <property type="entry name" value="MUREIN HYDROLASE ACTIVATOR ENVC"/>
    <property type="match status" value="1"/>
</dbReference>
<evidence type="ECO:0000259" key="3">
    <source>
        <dbReference type="Pfam" id="PF01551"/>
    </source>
</evidence>
<dbReference type="RefSeq" id="WP_128218750.1">
    <property type="nucleotide sequence ID" value="NZ_RBZY01000064.1"/>
</dbReference>
<evidence type="ECO:0000313" key="4">
    <source>
        <dbReference type="EMBL" id="RWR16152.1"/>
    </source>
</evidence>
<comment type="caution">
    <text evidence="4">The sequence shown here is derived from an EMBL/GenBank/DDBJ whole genome shotgun (WGS) entry which is preliminary data.</text>
</comment>
<accession>A0A3S3P1R2</accession>
<protein>
    <recommendedName>
        <fullName evidence="3">M23ase beta-sheet core domain-containing protein</fullName>
    </recommendedName>
</protein>
<gene>
    <name evidence="4" type="ORF">D8Y23_14230</name>
</gene>
<dbReference type="Gene3D" id="2.70.70.10">
    <property type="entry name" value="Glucose Permease (Domain IIA)"/>
    <property type="match status" value="1"/>
</dbReference>
<feature type="region of interest" description="Disordered" evidence="1">
    <location>
        <begin position="216"/>
        <end position="236"/>
    </location>
</feature>
<feature type="domain" description="M23ase beta-sheet core" evidence="3">
    <location>
        <begin position="373"/>
        <end position="475"/>
    </location>
</feature>
<organism evidence="4 5">
    <name type="scientific">Microbacterium enclense</name>
    <dbReference type="NCBI Taxonomy" id="993073"/>
    <lineage>
        <taxon>Bacteria</taxon>
        <taxon>Bacillati</taxon>
        <taxon>Actinomycetota</taxon>
        <taxon>Actinomycetes</taxon>
        <taxon>Micrococcales</taxon>
        <taxon>Microbacteriaceae</taxon>
        <taxon>Microbacterium</taxon>
    </lineage>
</organism>
<feature type="transmembrane region" description="Helical" evidence="2">
    <location>
        <begin position="245"/>
        <end position="267"/>
    </location>
</feature>
<dbReference type="PANTHER" id="PTHR21666">
    <property type="entry name" value="PEPTIDASE-RELATED"/>
    <property type="match status" value="1"/>
</dbReference>
<dbReference type="EMBL" id="RBZY01000064">
    <property type="protein sequence ID" value="RWR16152.1"/>
    <property type="molecule type" value="Genomic_DNA"/>
</dbReference>
<name>A0A3S3P1R2_9MICO</name>
<dbReference type="AlphaFoldDB" id="A0A3S3P1R2"/>
<keyword evidence="2" id="KW-1133">Transmembrane helix</keyword>
<feature type="compositionally biased region" description="Basic and acidic residues" evidence="1">
    <location>
        <begin position="169"/>
        <end position="180"/>
    </location>
</feature>
<keyword evidence="2" id="KW-0812">Transmembrane</keyword>
<dbReference type="InterPro" id="IPR050570">
    <property type="entry name" value="Cell_wall_metabolism_enzyme"/>
</dbReference>
<proteinExistence type="predicted"/>
<dbReference type="OrthoDB" id="1099523at2"/>
<dbReference type="InterPro" id="IPR011055">
    <property type="entry name" value="Dup_hybrid_motif"/>
</dbReference>
<dbReference type="Proteomes" id="UP000285970">
    <property type="component" value="Unassembled WGS sequence"/>
</dbReference>
<evidence type="ECO:0000256" key="1">
    <source>
        <dbReference type="SAM" id="MobiDB-lite"/>
    </source>
</evidence>